<dbReference type="EMBL" id="LJSK01000124">
    <property type="protein sequence ID" value="KPI86587.1"/>
    <property type="molecule type" value="Genomic_DNA"/>
</dbReference>
<dbReference type="OrthoDB" id="10665520at2759"/>
<reference evidence="2 3" key="1">
    <citation type="journal article" date="2015" name="PLoS Pathog.">
        <title>Leptomonas seymouri: Adaptations to the Dixenous Life Cycle Analyzed by Genome Sequencing, Transcriptome Profiling and Co-infection with Leishmania donovani.</title>
        <authorList>
            <person name="Kraeva N."/>
            <person name="Butenko A."/>
            <person name="Hlavacova J."/>
            <person name="Kostygov A."/>
            <person name="Myskova J."/>
            <person name="Grybchuk D."/>
            <person name="Lestinova T."/>
            <person name="Votypka J."/>
            <person name="Volf P."/>
            <person name="Opperdoes F."/>
            <person name="Flegontov P."/>
            <person name="Lukes J."/>
            <person name="Yurchenko V."/>
        </authorList>
    </citation>
    <scope>NUCLEOTIDE SEQUENCE [LARGE SCALE GENOMIC DNA]</scope>
    <source>
        <strain evidence="2 3">ATCC 30220</strain>
    </source>
</reference>
<gene>
    <name evidence="2" type="ORF">ABL78_4362</name>
</gene>
<organism evidence="2 3">
    <name type="scientific">Leptomonas seymouri</name>
    <dbReference type="NCBI Taxonomy" id="5684"/>
    <lineage>
        <taxon>Eukaryota</taxon>
        <taxon>Discoba</taxon>
        <taxon>Euglenozoa</taxon>
        <taxon>Kinetoplastea</taxon>
        <taxon>Metakinetoplastina</taxon>
        <taxon>Trypanosomatida</taxon>
        <taxon>Trypanosomatidae</taxon>
        <taxon>Leishmaniinae</taxon>
        <taxon>Leptomonas</taxon>
    </lineage>
</organism>
<feature type="region of interest" description="Disordered" evidence="1">
    <location>
        <begin position="115"/>
        <end position="143"/>
    </location>
</feature>
<feature type="region of interest" description="Disordered" evidence="1">
    <location>
        <begin position="181"/>
        <end position="253"/>
    </location>
</feature>
<feature type="compositionally biased region" description="Basic and acidic residues" evidence="1">
    <location>
        <begin position="188"/>
        <end position="214"/>
    </location>
</feature>
<protein>
    <submittedName>
        <fullName evidence="2">Uncharacterized protein</fullName>
    </submittedName>
</protein>
<name>A0A0N0P5Z9_LEPSE</name>
<comment type="caution">
    <text evidence="2">The sequence shown here is derived from an EMBL/GenBank/DDBJ whole genome shotgun (WGS) entry which is preliminary data.</text>
</comment>
<evidence type="ECO:0000313" key="2">
    <source>
        <dbReference type="EMBL" id="KPI86587.1"/>
    </source>
</evidence>
<evidence type="ECO:0000313" key="3">
    <source>
        <dbReference type="Proteomes" id="UP000038009"/>
    </source>
</evidence>
<dbReference type="VEuPathDB" id="TriTrypDB:Lsey_0124_0210"/>
<dbReference type="AlphaFoldDB" id="A0A0N0P5Z9"/>
<evidence type="ECO:0000256" key="1">
    <source>
        <dbReference type="SAM" id="MobiDB-lite"/>
    </source>
</evidence>
<feature type="compositionally biased region" description="Basic and acidic residues" evidence="1">
    <location>
        <begin position="318"/>
        <end position="332"/>
    </location>
</feature>
<proteinExistence type="predicted"/>
<keyword evidence="3" id="KW-1185">Reference proteome</keyword>
<feature type="region of interest" description="Disordered" evidence="1">
    <location>
        <begin position="273"/>
        <end position="370"/>
    </location>
</feature>
<accession>A0A0N0P5Z9</accession>
<dbReference type="Proteomes" id="UP000038009">
    <property type="component" value="Unassembled WGS sequence"/>
</dbReference>
<feature type="compositionally biased region" description="Low complexity" evidence="1">
    <location>
        <begin position="335"/>
        <end position="354"/>
    </location>
</feature>
<sequence>MLRTAFLLGGRMRRLPVTREGGRKRPLKRATVVAQTTRKQNEVAAERQFLKMIAEARTRRHRQLRQAIKMALAARPSEPPVTKRDGRYATNRNRAIAELERIDDEKARAALKSRKAAASLPAEEKAKESVASQKAKKKIEREARKARAKAAEEAAEARFFAELQRLRLKQSTRVQAIVDKKARAKKGVAAEEKKDENEKTAVEAPSMERKEEQPIHVAAASPEPAPARVKPAKQPTAVKKHAAKREKSVELETTKVAAEPPVVPKPLRVAVDAMVEDDVPQEAPTPPPPASPEKAVAQRRPRRPSPPPAAAATTEEVAEVHDEFVAQLEKAKGRAAAAPMQAAAAPPARATAAPTKSWVMPENSTGLFRL</sequence>
<dbReference type="OMA" id="IAEHMNA"/>